<evidence type="ECO:0000313" key="3">
    <source>
        <dbReference type="Proteomes" id="UP000000768"/>
    </source>
</evidence>
<keyword evidence="1" id="KW-0732">Signal</keyword>
<reference evidence="3" key="2">
    <citation type="journal article" date="2018" name="Plant J.">
        <title>The Sorghum bicolor reference genome: improved assembly, gene annotations, a transcriptome atlas, and signatures of genome organization.</title>
        <authorList>
            <person name="McCormick R.F."/>
            <person name="Truong S.K."/>
            <person name="Sreedasyam A."/>
            <person name="Jenkins J."/>
            <person name="Shu S."/>
            <person name="Sims D."/>
            <person name="Kennedy M."/>
            <person name="Amirebrahimi M."/>
            <person name="Weers B.D."/>
            <person name="McKinley B."/>
            <person name="Mattison A."/>
            <person name="Morishige D.T."/>
            <person name="Grimwood J."/>
            <person name="Schmutz J."/>
            <person name="Mullet J.E."/>
        </authorList>
    </citation>
    <scope>NUCLEOTIDE SEQUENCE [LARGE SCALE GENOMIC DNA]</scope>
    <source>
        <strain evidence="3">cv. BTx623</strain>
    </source>
</reference>
<feature type="signal peptide" evidence="1">
    <location>
        <begin position="1"/>
        <end position="23"/>
    </location>
</feature>
<reference evidence="2 3" key="1">
    <citation type="journal article" date="2009" name="Nature">
        <title>The Sorghum bicolor genome and the diversification of grasses.</title>
        <authorList>
            <person name="Paterson A.H."/>
            <person name="Bowers J.E."/>
            <person name="Bruggmann R."/>
            <person name="Dubchak I."/>
            <person name="Grimwood J."/>
            <person name="Gundlach H."/>
            <person name="Haberer G."/>
            <person name="Hellsten U."/>
            <person name="Mitros T."/>
            <person name="Poliakov A."/>
            <person name="Schmutz J."/>
            <person name="Spannagl M."/>
            <person name="Tang H."/>
            <person name="Wang X."/>
            <person name="Wicker T."/>
            <person name="Bharti A.K."/>
            <person name="Chapman J."/>
            <person name="Feltus F.A."/>
            <person name="Gowik U."/>
            <person name="Grigoriev I.V."/>
            <person name="Lyons E."/>
            <person name="Maher C.A."/>
            <person name="Martis M."/>
            <person name="Narechania A."/>
            <person name="Otillar R.P."/>
            <person name="Penning B.W."/>
            <person name="Salamov A.A."/>
            <person name="Wang Y."/>
            <person name="Zhang L."/>
            <person name="Carpita N.C."/>
            <person name="Freeling M."/>
            <person name="Gingle A.R."/>
            <person name="Hash C.T."/>
            <person name="Keller B."/>
            <person name="Klein P."/>
            <person name="Kresovich S."/>
            <person name="McCann M.C."/>
            <person name="Ming R."/>
            <person name="Peterson D.G."/>
            <person name="Mehboob-ur-Rahman"/>
            <person name="Ware D."/>
            <person name="Westhoff P."/>
            <person name="Mayer K.F."/>
            <person name="Messing J."/>
            <person name="Rokhsar D.S."/>
        </authorList>
    </citation>
    <scope>NUCLEOTIDE SEQUENCE [LARGE SCALE GENOMIC DNA]</scope>
    <source>
        <strain evidence="3">cv. BTx623</strain>
    </source>
</reference>
<dbReference type="InParanoid" id="A0A1B6Q1U4"/>
<organism evidence="2 3">
    <name type="scientific">Sorghum bicolor</name>
    <name type="common">Sorghum</name>
    <name type="synonym">Sorghum vulgare</name>
    <dbReference type="NCBI Taxonomy" id="4558"/>
    <lineage>
        <taxon>Eukaryota</taxon>
        <taxon>Viridiplantae</taxon>
        <taxon>Streptophyta</taxon>
        <taxon>Embryophyta</taxon>
        <taxon>Tracheophyta</taxon>
        <taxon>Spermatophyta</taxon>
        <taxon>Magnoliopsida</taxon>
        <taxon>Liliopsida</taxon>
        <taxon>Poales</taxon>
        <taxon>Poaceae</taxon>
        <taxon>PACMAD clade</taxon>
        <taxon>Panicoideae</taxon>
        <taxon>Andropogonodae</taxon>
        <taxon>Andropogoneae</taxon>
        <taxon>Sorghinae</taxon>
        <taxon>Sorghum</taxon>
    </lineage>
</organism>
<dbReference type="EMBL" id="CM000762">
    <property type="protein sequence ID" value="KXG31884.1"/>
    <property type="molecule type" value="Genomic_DNA"/>
</dbReference>
<sequence length="81" mass="9153">MHGCPYSPCALLWWPFLWSSSFGALLLHPRCGQICWRGCTNGDEYLCFFVPSDSPPYAQIPDGQAHLYPLHRPIPPPHTPC</sequence>
<name>A0A1B6Q1U4_SORBI</name>
<protein>
    <recommendedName>
        <fullName evidence="4">Secreted protein</fullName>
    </recommendedName>
</protein>
<proteinExistence type="predicted"/>
<gene>
    <name evidence="2" type="ORF">SORBI_3003G071800</name>
</gene>
<keyword evidence="3" id="KW-1185">Reference proteome</keyword>
<dbReference type="Gramene" id="KXG31884">
    <property type="protein sequence ID" value="KXG31884"/>
    <property type="gene ID" value="SORBI_3003G071800"/>
</dbReference>
<dbReference type="Proteomes" id="UP000000768">
    <property type="component" value="Chromosome 3"/>
</dbReference>
<evidence type="ECO:0000313" key="2">
    <source>
        <dbReference type="EMBL" id="KXG31884.1"/>
    </source>
</evidence>
<accession>A0A1B6Q1U4</accession>
<feature type="chain" id="PRO_5008589255" description="Secreted protein" evidence="1">
    <location>
        <begin position="24"/>
        <end position="81"/>
    </location>
</feature>
<evidence type="ECO:0000256" key="1">
    <source>
        <dbReference type="SAM" id="SignalP"/>
    </source>
</evidence>
<evidence type="ECO:0008006" key="4">
    <source>
        <dbReference type="Google" id="ProtNLM"/>
    </source>
</evidence>
<dbReference type="AlphaFoldDB" id="A0A1B6Q1U4"/>